<dbReference type="EMBL" id="KN833049">
    <property type="protein sequence ID" value="KIM75201.1"/>
    <property type="molecule type" value="Genomic_DNA"/>
</dbReference>
<dbReference type="InParanoid" id="A0A0C3F5Q8"/>
<dbReference type="SUPFAM" id="SSF54928">
    <property type="entry name" value="RNA-binding domain, RBD"/>
    <property type="match status" value="1"/>
</dbReference>
<dbReference type="GO" id="GO:1904868">
    <property type="term" value="P:telomerase catalytic core complex assembly"/>
    <property type="evidence" value="ECO:0007669"/>
    <property type="project" value="InterPro"/>
</dbReference>
<evidence type="ECO:0000259" key="4">
    <source>
        <dbReference type="PROSITE" id="PS51939"/>
    </source>
</evidence>
<evidence type="ECO:0000256" key="3">
    <source>
        <dbReference type="SAM" id="MobiDB-lite"/>
    </source>
</evidence>
<feature type="domain" description="XRRM" evidence="4">
    <location>
        <begin position="368"/>
        <end position="508"/>
    </location>
</feature>
<sequence length="531" mass="59646">MASPFAFVPRKVAKTARTHALVSNAAPTFVSDSSSSSTVGPAAHKPPRQSPRTITARGSSKGKTKIEDAPSKSLPSEDYALLVCLALSDHALWSDPDLRRTIEQHAEKFIPLSYVLRNSPVLRSGQDLRAEEIGVVKALRSHASDVLEVRMIVSDSSNSWQSKDRGIYEVRRKDWKDMLHVPSREYTKDQWEKNTIYMENIPVQYRTVPGIARLTSSLLSQPGQTLSLAKVQAITLPPHHQDQPDDLPKCKGFAFVTLADHQDVQRLLEEWPWDKQLNHDDKASSTSDDNARECSKFGLRTLSKRRWDELKQEYLAYQRKLLNELVAFNEGSSSLSLSADVLAPEHDEDHDVAYQPEHDLATTNLDSPYPLNCLVFVRNIHSETNKTTLRKLFSTAFDAATAEGLDYVDFNKGMDSCYLRLASPRHSQLLVGRFTSHLTTQERGLDDTGTTHKSNDGAITMEIVQGKREELYWDKVPEKVRKQAVQKAVDVQLQLNADAESHNRRGGGGLDAELVVDGSTNAKRRKRKRDK</sequence>
<dbReference type="InterPro" id="IPR014886">
    <property type="entry name" value="La_xRRM"/>
</dbReference>
<keyword evidence="6" id="KW-1185">Reference proteome</keyword>
<gene>
    <name evidence="5" type="ORF">PILCRDRAFT_13765</name>
</gene>
<evidence type="ECO:0000256" key="1">
    <source>
        <dbReference type="ARBA" id="ARBA00022884"/>
    </source>
</evidence>
<reference evidence="6" key="2">
    <citation type="submission" date="2015-01" db="EMBL/GenBank/DDBJ databases">
        <title>Evolutionary Origins and Diversification of the Mycorrhizal Mutualists.</title>
        <authorList>
            <consortium name="DOE Joint Genome Institute"/>
            <consortium name="Mycorrhizal Genomics Consortium"/>
            <person name="Kohler A."/>
            <person name="Kuo A."/>
            <person name="Nagy L.G."/>
            <person name="Floudas D."/>
            <person name="Copeland A."/>
            <person name="Barry K.W."/>
            <person name="Cichocki N."/>
            <person name="Veneault-Fourrey C."/>
            <person name="LaButti K."/>
            <person name="Lindquist E.A."/>
            <person name="Lipzen A."/>
            <person name="Lundell T."/>
            <person name="Morin E."/>
            <person name="Murat C."/>
            <person name="Riley R."/>
            <person name="Ohm R."/>
            <person name="Sun H."/>
            <person name="Tunlid A."/>
            <person name="Henrissat B."/>
            <person name="Grigoriev I.V."/>
            <person name="Hibbett D.S."/>
            <person name="Martin F."/>
        </authorList>
    </citation>
    <scope>NUCLEOTIDE SEQUENCE [LARGE SCALE GENOMIC DNA]</scope>
    <source>
        <strain evidence="6">F 1598</strain>
    </source>
</reference>
<dbReference type="InterPro" id="IPR012677">
    <property type="entry name" value="Nucleotide-bd_a/b_plait_sf"/>
</dbReference>
<keyword evidence="1 2" id="KW-0694">RNA-binding</keyword>
<dbReference type="Gene3D" id="3.30.70.330">
    <property type="match status" value="1"/>
</dbReference>
<accession>A0A0C3F5Q8</accession>
<dbReference type="InterPro" id="IPR035979">
    <property type="entry name" value="RBD_domain_sf"/>
</dbReference>
<feature type="region of interest" description="Disordered" evidence="3">
    <location>
        <begin position="496"/>
        <end position="531"/>
    </location>
</feature>
<dbReference type="AlphaFoldDB" id="A0A0C3F5Q8"/>
<protein>
    <recommendedName>
        <fullName evidence="4">XRRM domain-containing protein</fullName>
    </recommendedName>
</protein>
<dbReference type="Proteomes" id="UP000054166">
    <property type="component" value="Unassembled WGS sequence"/>
</dbReference>
<feature type="compositionally biased region" description="Basic residues" evidence="3">
    <location>
        <begin position="522"/>
        <end position="531"/>
    </location>
</feature>
<dbReference type="InterPro" id="IPR045537">
    <property type="entry name" value="Lar7_xRRM"/>
</dbReference>
<dbReference type="GO" id="GO:0070034">
    <property type="term" value="F:telomerase RNA binding"/>
    <property type="evidence" value="ECO:0007669"/>
    <property type="project" value="InterPro"/>
</dbReference>
<dbReference type="GO" id="GO:1990904">
    <property type="term" value="C:ribonucleoprotein complex"/>
    <property type="evidence" value="ECO:0007669"/>
    <property type="project" value="UniProtKB-UniRule"/>
</dbReference>
<dbReference type="Pfam" id="PF19977">
    <property type="entry name" value="xRRM"/>
    <property type="match status" value="1"/>
</dbReference>
<evidence type="ECO:0000313" key="5">
    <source>
        <dbReference type="EMBL" id="KIM75201.1"/>
    </source>
</evidence>
<dbReference type="PROSITE" id="PS51939">
    <property type="entry name" value="XRRM"/>
    <property type="match status" value="1"/>
</dbReference>
<dbReference type="STRING" id="765440.A0A0C3F5Q8"/>
<evidence type="ECO:0000313" key="6">
    <source>
        <dbReference type="Proteomes" id="UP000054166"/>
    </source>
</evidence>
<dbReference type="OrthoDB" id="439993at2759"/>
<feature type="region of interest" description="Disordered" evidence="3">
    <location>
        <begin position="27"/>
        <end position="71"/>
    </location>
</feature>
<evidence type="ECO:0000256" key="2">
    <source>
        <dbReference type="PROSITE-ProRule" id="PRU01288"/>
    </source>
</evidence>
<name>A0A0C3F5Q8_PILCF</name>
<reference evidence="5 6" key="1">
    <citation type="submission" date="2014-04" db="EMBL/GenBank/DDBJ databases">
        <authorList>
            <consortium name="DOE Joint Genome Institute"/>
            <person name="Kuo A."/>
            <person name="Tarkka M."/>
            <person name="Buscot F."/>
            <person name="Kohler A."/>
            <person name="Nagy L.G."/>
            <person name="Floudas D."/>
            <person name="Copeland A."/>
            <person name="Barry K.W."/>
            <person name="Cichocki N."/>
            <person name="Veneault-Fourrey C."/>
            <person name="LaButti K."/>
            <person name="Lindquist E.A."/>
            <person name="Lipzen A."/>
            <person name="Lundell T."/>
            <person name="Morin E."/>
            <person name="Murat C."/>
            <person name="Sun H."/>
            <person name="Tunlid A."/>
            <person name="Henrissat B."/>
            <person name="Grigoriev I.V."/>
            <person name="Hibbett D.S."/>
            <person name="Martin F."/>
            <person name="Nordberg H.P."/>
            <person name="Cantor M.N."/>
            <person name="Hua S.X."/>
        </authorList>
    </citation>
    <scope>NUCLEOTIDE SEQUENCE [LARGE SCALE GENOMIC DNA]</scope>
    <source>
        <strain evidence="5 6">F 1598</strain>
    </source>
</reference>
<dbReference type="HOGENOM" id="CLU_022035_0_0_1"/>
<organism evidence="5 6">
    <name type="scientific">Piloderma croceum (strain F 1598)</name>
    <dbReference type="NCBI Taxonomy" id="765440"/>
    <lineage>
        <taxon>Eukaryota</taxon>
        <taxon>Fungi</taxon>
        <taxon>Dikarya</taxon>
        <taxon>Basidiomycota</taxon>
        <taxon>Agaricomycotina</taxon>
        <taxon>Agaricomycetes</taxon>
        <taxon>Agaricomycetidae</taxon>
        <taxon>Atheliales</taxon>
        <taxon>Atheliaceae</taxon>
        <taxon>Piloderma</taxon>
    </lineage>
</organism>
<proteinExistence type="predicted"/>